<dbReference type="InterPro" id="IPR011250">
    <property type="entry name" value="OMP/PagP_B-barrel"/>
</dbReference>
<evidence type="ECO:0000256" key="5">
    <source>
        <dbReference type="ARBA" id="ARBA00038306"/>
    </source>
</evidence>
<feature type="signal peptide" evidence="6">
    <location>
        <begin position="1"/>
        <end position="22"/>
    </location>
</feature>
<proteinExistence type="inferred from homology"/>
<keyword evidence="9" id="KW-1185">Reference proteome</keyword>
<feature type="chain" id="PRO_5026687920" evidence="6">
    <location>
        <begin position="23"/>
        <end position="306"/>
    </location>
</feature>
<dbReference type="OrthoDB" id="8001404at2"/>
<comment type="caution">
    <text evidence="8">The sequence shown here is derived from an EMBL/GenBank/DDBJ whole genome shotgun (WGS) entry which is preliminary data.</text>
</comment>
<accession>A0A6L3T914</accession>
<organism evidence="8 9">
    <name type="scientific">Methylobacterium soli</name>
    <dbReference type="NCBI Taxonomy" id="553447"/>
    <lineage>
        <taxon>Bacteria</taxon>
        <taxon>Pseudomonadati</taxon>
        <taxon>Pseudomonadota</taxon>
        <taxon>Alphaproteobacteria</taxon>
        <taxon>Hyphomicrobiales</taxon>
        <taxon>Methylobacteriaceae</taxon>
        <taxon>Methylobacterium</taxon>
    </lineage>
</organism>
<dbReference type="Gene3D" id="2.40.160.20">
    <property type="match status" value="1"/>
</dbReference>
<dbReference type="Proteomes" id="UP000474159">
    <property type="component" value="Unassembled WGS sequence"/>
</dbReference>
<keyword evidence="2 6" id="KW-0732">Signal</keyword>
<evidence type="ECO:0000259" key="7">
    <source>
        <dbReference type="Pfam" id="PF13505"/>
    </source>
</evidence>
<dbReference type="InterPro" id="IPR027385">
    <property type="entry name" value="Beta-barrel_OMP"/>
</dbReference>
<dbReference type="GO" id="GO:0009279">
    <property type="term" value="C:cell outer membrane"/>
    <property type="evidence" value="ECO:0007669"/>
    <property type="project" value="UniProtKB-SubCell"/>
</dbReference>
<evidence type="ECO:0000256" key="4">
    <source>
        <dbReference type="ARBA" id="ARBA00023237"/>
    </source>
</evidence>
<protein>
    <submittedName>
        <fullName evidence="8">Porin family protein</fullName>
    </submittedName>
</protein>
<feature type="domain" description="Outer membrane protein beta-barrel" evidence="7">
    <location>
        <begin position="38"/>
        <end position="296"/>
    </location>
</feature>
<evidence type="ECO:0000256" key="3">
    <source>
        <dbReference type="ARBA" id="ARBA00023136"/>
    </source>
</evidence>
<evidence type="ECO:0000313" key="8">
    <source>
        <dbReference type="EMBL" id="KAB1080175.1"/>
    </source>
</evidence>
<comment type="subcellular location">
    <subcellularLocation>
        <location evidence="1">Cell outer membrane</location>
    </subcellularLocation>
</comment>
<dbReference type="AlphaFoldDB" id="A0A6L3T914"/>
<sequence>MRTVTFAVLAGLSLSTVAPAWAADLDYGVLRGPEYEPAAPVVDWSGLYFGAHAGYTSASNGFRNVYQEMISDALHDTTAETIFNASTLLRTQSARAGGTSFGGFAGVNYQFDETVLGLEVDYTSFGKVGISSDSRSIFRLLDSGDYQAVSFRGKSSTQIDDFGTIRARAGYALGNFLPYVTGGLAIGRALITDRVDYQYYGYSQTTYISNLTALAGQKANVSNFGYARFSQTNPTIGTGETVAADRVPLIRAKTKVVGGIALGAGLEFALTQNIVLRGEYQYVLFNDFDGHKANINTVRGGAAVKF</sequence>
<evidence type="ECO:0000256" key="1">
    <source>
        <dbReference type="ARBA" id="ARBA00004442"/>
    </source>
</evidence>
<keyword evidence="3" id="KW-0472">Membrane</keyword>
<gene>
    <name evidence="8" type="ORF">F6X53_08130</name>
</gene>
<evidence type="ECO:0000256" key="6">
    <source>
        <dbReference type="SAM" id="SignalP"/>
    </source>
</evidence>
<dbReference type="EMBL" id="VZZK01000006">
    <property type="protein sequence ID" value="KAB1080175.1"/>
    <property type="molecule type" value="Genomic_DNA"/>
</dbReference>
<dbReference type="SUPFAM" id="SSF56925">
    <property type="entry name" value="OMPA-like"/>
    <property type="match status" value="1"/>
</dbReference>
<dbReference type="RefSeq" id="WP_150999293.1">
    <property type="nucleotide sequence ID" value="NZ_BPQY01000435.1"/>
</dbReference>
<reference evidence="8 9" key="1">
    <citation type="submission" date="2019-09" db="EMBL/GenBank/DDBJ databases">
        <title>YIM 48816 draft genome.</title>
        <authorList>
            <person name="Jiang L."/>
        </authorList>
    </citation>
    <scope>NUCLEOTIDE SEQUENCE [LARGE SCALE GENOMIC DNA]</scope>
    <source>
        <strain evidence="8 9">YIM 48816</strain>
    </source>
</reference>
<name>A0A6L3T914_9HYPH</name>
<dbReference type="Pfam" id="PF13505">
    <property type="entry name" value="OMP_b-brl"/>
    <property type="match status" value="1"/>
</dbReference>
<dbReference type="PANTHER" id="PTHR34001">
    <property type="entry name" value="BLL7405 PROTEIN"/>
    <property type="match status" value="1"/>
</dbReference>
<keyword evidence="4" id="KW-0998">Cell outer membrane</keyword>
<dbReference type="InterPro" id="IPR051692">
    <property type="entry name" value="OMP-like"/>
</dbReference>
<comment type="similarity">
    <text evidence="5">Belongs to the Omp25/RopB family.</text>
</comment>
<evidence type="ECO:0000256" key="2">
    <source>
        <dbReference type="ARBA" id="ARBA00022729"/>
    </source>
</evidence>
<evidence type="ECO:0000313" key="9">
    <source>
        <dbReference type="Proteomes" id="UP000474159"/>
    </source>
</evidence>
<dbReference type="PANTHER" id="PTHR34001:SF3">
    <property type="entry name" value="BLL7405 PROTEIN"/>
    <property type="match status" value="1"/>
</dbReference>